<keyword evidence="10" id="KW-1185">Reference proteome</keyword>
<dbReference type="GO" id="GO:0004077">
    <property type="term" value="F:biotin--[biotin carboxyl-carrier protein] ligase activity"/>
    <property type="evidence" value="ECO:0007669"/>
    <property type="project" value="UniProtKB-EC"/>
</dbReference>
<dbReference type="SUPFAM" id="SSF50037">
    <property type="entry name" value="C-terminal domain of transcriptional repressors"/>
    <property type="match status" value="1"/>
</dbReference>
<dbReference type="EC" id="6.3.4.15" evidence="5"/>
<dbReference type="PANTHER" id="PTHR12835">
    <property type="entry name" value="BIOTIN PROTEIN LIGASE"/>
    <property type="match status" value="1"/>
</dbReference>
<evidence type="ECO:0000313" key="10">
    <source>
        <dbReference type="Proteomes" id="UP000542125"/>
    </source>
</evidence>
<dbReference type="RefSeq" id="WP_179584424.1">
    <property type="nucleotide sequence ID" value="NZ_JACBYR010000001.1"/>
</dbReference>
<protein>
    <recommendedName>
        <fullName evidence="5">biotin--[biotin carboxyl-carrier protein] ligase</fullName>
        <ecNumber evidence="5">6.3.4.15</ecNumber>
    </recommendedName>
</protein>
<evidence type="ECO:0000256" key="3">
    <source>
        <dbReference type="ARBA" id="ARBA00022840"/>
    </source>
</evidence>
<proteinExistence type="predicted"/>
<feature type="region of interest" description="Disordered" evidence="7">
    <location>
        <begin position="1"/>
        <end position="20"/>
    </location>
</feature>
<dbReference type="Pfam" id="PF02237">
    <property type="entry name" value="BPL_C"/>
    <property type="match status" value="1"/>
</dbReference>
<evidence type="ECO:0000256" key="4">
    <source>
        <dbReference type="ARBA" id="ARBA00023267"/>
    </source>
</evidence>
<dbReference type="InterPro" id="IPR045864">
    <property type="entry name" value="aa-tRNA-synth_II/BPL/LPL"/>
</dbReference>
<dbReference type="PANTHER" id="PTHR12835:SF5">
    <property type="entry name" value="BIOTIN--PROTEIN LIGASE"/>
    <property type="match status" value="1"/>
</dbReference>
<evidence type="ECO:0000256" key="2">
    <source>
        <dbReference type="ARBA" id="ARBA00022741"/>
    </source>
</evidence>
<feature type="domain" description="BPL/LPL catalytic" evidence="8">
    <location>
        <begin position="28"/>
        <end position="219"/>
    </location>
</feature>
<evidence type="ECO:0000256" key="6">
    <source>
        <dbReference type="ARBA" id="ARBA00047846"/>
    </source>
</evidence>
<evidence type="ECO:0000256" key="5">
    <source>
        <dbReference type="ARBA" id="ARBA00024227"/>
    </source>
</evidence>
<comment type="catalytic activity">
    <reaction evidence="6">
        <text>biotin + L-lysyl-[protein] + ATP = N(6)-biotinyl-L-lysyl-[protein] + AMP + diphosphate + H(+)</text>
        <dbReference type="Rhea" id="RHEA:11756"/>
        <dbReference type="Rhea" id="RHEA-COMP:9752"/>
        <dbReference type="Rhea" id="RHEA-COMP:10505"/>
        <dbReference type="ChEBI" id="CHEBI:15378"/>
        <dbReference type="ChEBI" id="CHEBI:29969"/>
        <dbReference type="ChEBI" id="CHEBI:30616"/>
        <dbReference type="ChEBI" id="CHEBI:33019"/>
        <dbReference type="ChEBI" id="CHEBI:57586"/>
        <dbReference type="ChEBI" id="CHEBI:83144"/>
        <dbReference type="ChEBI" id="CHEBI:456215"/>
        <dbReference type="EC" id="6.3.4.15"/>
    </reaction>
</comment>
<dbReference type="InterPro" id="IPR004408">
    <property type="entry name" value="Biotin_CoA_COase_ligase"/>
</dbReference>
<evidence type="ECO:0000313" key="9">
    <source>
        <dbReference type="EMBL" id="NYE81978.1"/>
    </source>
</evidence>
<dbReference type="SUPFAM" id="SSF55681">
    <property type="entry name" value="Class II aaRS and biotin synthetases"/>
    <property type="match status" value="1"/>
</dbReference>
<evidence type="ECO:0000259" key="8">
    <source>
        <dbReference type="PROSITE" id="PS51733"/>
    </source>
</evidence>
<dbReference type="InterPro" id="IPR004143">
    <property type="entry name" value="BPL_LPL_catalytic"/>
</dbReference>
<dbReference type="Gene3D" id="2.30.30.100">
    <property type="match status" value="1"/>
</dbReference>
<dbReference type="Proteomes" id="UP000542125">
    <property type="component" value="Unassembled WGS sequence"/>
</dbReference>
<keyword evidence="3" id="KW-0067">ATP-binding</keyword>
<gene>
    <name evidence="9" type="ORF">FHW18_001249</name>
</gene>
<dbReference type="InterPro" id="IPR003142">
    <property type="entry name" value="BPL_C"/>
</dbReference>
<comment type="caution">
    <text evidence="9">The sequence shown here is derived from an EMBL/GenBank/DDBJ whole genome shotgun (WGS) entry which is preliminary data.</text>
</comment>
<keyword evidence="2" id="KW-0547">Nucleotide-binding</keyword>
<evidence type="ECO:0000256" key="7">
    <source>
        <dbReference type="SAM" id="MobiDB-lite"/>
    </source>
</evidence>
<reference evidence="9 10" key="1">
    <citation type="submission" date="2020-07" db="EMBL/GenBank/DDBJ databases">
        <title>Genomic Encyclopedia of Type Strains, Phase IV (KMG-V): Genome sequencing to study the core and pangenomes of soil and plant-associated prokaryotes.</title>
        <authorList>
            <person name="Whitman W."/>
        </authorList>
    </citation>
    <scope>NUCLEOTIDE SEQUENCE [LARGE SCALE GENOMIC DNA]</scope>
    <source>
        <strain evidence="9 10">SAS40</strain>
    </source>
</reference>
<keyword evidence="1 9" id="KW-0436">Ligase</keyword>
<dbReference type="GO" id="GO:0005737">
    <property type="term" value="C:cytoplasm"/>
    <property type="evidence" value="ECO:0007669"/>
    <property type="project" value="TreeGrafter"/>
</dbReference>
<dbReference type="PROSITE" id="PS51733">
    <property type="entry name" value="BPL_LPL_CATALYTIC"/>
    <property type="match status" value="1"/>
</dbReference>
<accession>A0A7Y9IS54</accession>
<dbReference type="EMBL" id="JACBYR010000001">
    <property type="protein sequence ID" value="NYE81978.1"/>
    <property type="molecule type" value="Genomic_DNA"/>
</dbReference>
<dbReference type="GO" id="GO:0005524">
    <property type="term" value="F:ATP binding"/>
    <property type="evidence" value="ECO:0007669"/>
    <property type="project" value="UniProtKB-KW"/>
</dbReference>
<dbReference type="AlphaFoldDB" id="A0A7Y9IS54"/>
<sequence length="285" mass="29741">MFASSASGRDPASPAPNPFADRVARLLPDWHDVSWVTETASTNADLQRATRAALADWRGPLLRGADLQTAGRGRAGRPWRTQAGDALLFSCGLQTRLPPAQLPPLSVVAGVAACEALNRFLPAAAQPVTVKWPNDLQWGSAKLAGILPETVSLPAGLRTAQHQIGLVLGIGVNLRGGAALSTHLGRAVADWSMTGGRADPADLVAAIAEAWRTAIDVYAAEGFAPFVARFARHDALAGHTVRVLDGDRVLFEGIASGVDATGRLQVSTTEGLRAVTVGDVSVRSA</sequence>
<organism evidence="9 10">
    <name type="scientific">Pigmentiphaga litoralis</name>
    <dbReference type="NCBI Taxonomy" id="516702"/>
    <lineage>
        <taxon>Bacteria</taxon>
        <taxon>Pseudomonadati</taxon>
        <taxon>Pseudomonadota</taxon>
        <taxon>Betaproteobacteria</taxon>
        <taxon>Burkholderiales</taxon>
        <taxon>Alcaligenaceae</taxon>
        <taxon>Pigmentiphaga</taxon>
    </lineage>
</organism>
<keyword evidence="4" id="KW-0092">Biotin</keyword>
<evidence type="ECO:0000256" key="1">
    <source>
        <dbReference type="ARBA" id="ARBA00022598"/>
    </source>
</evidence>
<dbReference type="Gene3D" id="3.30.930.10">
    <property type="entry name" value="Bira Bifunctional Protein, Domain 2"/>
    <property type="match status" value="1"/>
</dbReference>
<name>A0A7Y9IS54_9BURK</name>
<dbReference type="CDD" id="cd16442">
    <property type="entry name" value="BPL"/>
    <property type="match status" value="1"/>
</dbReference>
<dbReference type="NCBIfam" id="TIGR00121">
    <property type="entry name" value="birA_ligase"/>
    <property type="match status" value="1"/>
</dbReference>
<dbReference type="Pfam" id="PF03099">
    <property type="entry name" value="BPL_LplA_LipB"/>
    <property type="match status" value="1"/>
</dbReference>
<dbReference type="InterPro" id="IPR008988">
    <property type="entry name" value="Transcriptional_repressor_C"/>
</dbReference>